<protein>
    <submittedName>
        <fullName evidence="2">Uncharacterized protein</fullName>
    </submittedName>
</protein>
<keyword evidence="3" id="KW-1185">Reference proteome</keyword>
<dbReference type="EMBL" id="JAGSYN010000050">
    <property type="protein sequence ID" value="KAG7665334.1"/>
    <property type="molecule type" value="Genomic_DNA"/>
</dbReference>
<proteinExistence type="predicted"/>
<dbReference type="Proteomes" id="UP000694255">
    <property type="component" value="Unassembled WGS sequence"/>
</dbReference>
<evidence type="ECO:0000313" key="2">
    <source>
        <dbReference type="EMBL" id="KAG7665334.1"/>
    </source>
</evidence>
<dbReference type="RefSeq" id="XP_049265566.1">
    <property type="nucleotide sequence ID" value="XM_049404631.1"/>
</dbReference>
<sequence length="250" mass="27176">MSEDKELIDVDVGLDQEQSTEERLEAARRRFEELKKKKLKKHKNKAKVLGTTGRVSLDSKDSGSISIEGTPDLEGRSSVDYQLSNYESRSSVSKEGSVGTPVPVPAAGQLPISSSSPDVVEQVADITLTPPQQAVEQTPGIDVAYLNFLLISDLEIDNKNLSALTKSTTTAATPAAPITQIPVLYQPPSAPTVVKPAKPTVRSLLIRRQSVVSESFKGATEDFREKLMIWKGWQVDMTNWEGSGAQKVAI</sequence>
<evidence type="ECO:0000313" key="3">
    <source>
        <dbReference type="Proteomes" id="UP000694255"/>
    </source>
</evidence>
<reference evidence="2 3" key="1">
    <citation type="journal article" date="2021" name="DNA Res.">
        <title>Genome analysis of Candida subhashii reveals its hybrid nature and dual mitochondrial genome conformations.</title>
        <authorList>
            <person name="Mixao V."/>
            <person name="Hegedusova E."/>
            <person name="Saus E."/>
            <person name="Pryszcz L.P."/>
            <person name="Cillingova A."/>
            <person name="Nosek J."/>
            <person name="Gabaldon T."/>
        </authorList>
    </citation>
    <scope>NUCLEOTIDE SEQUENCE [LARGE SCALE GENOMIC DNA]</scope>
    <source>
        <strain evidence="2 3">CBS 10753</strain>
    </source>
</reference>
<feature type="region of interest" description="Disordered" evidence="1">
    <location>
        <begin position="38"/>
        <end position="78"/>
    </location>
</feature>
<feature type="region of interest" description="Disordered" evidence="1">
    <location>
        <begin position="1"/>
        <end position="21"/>
    </location>
</feature>
<organism evidence="2 3">
    <name type="scientific">[Candida] subhashii</name>
    <dbReference type="NCBI Taxonomy" id="561895"/>
    <lineage>
        <taxon>Eukaryota</taxon>
        <taxon>Fungi</taxon>
        <taxon>Dikarya</taxon>
        <taxon>Ascomycota</taxon>
        <taxon>Saccharomycotina</taxon>
        <taxon>Pichiomycetes</taxon>
        <taxon>Debaryomycetaceae</taxon>
        <taxon>Spathaspora</taxon>
    </lineage>
</organism>
<comment type="caution">
    <text evidence="2">The sequence shown here is derived from an EMBL/GenBank/DDBJ whole genome shotgun (WGS) entry which is preliminary data.</text>
</comment>
<dbReference type="GeneID" id="73467823"/>
<name>A0A8J5QPT2_9ASCO</name>
<dbReference type="AlphaFoldDB" id="A0A8J5QPT2"/>
<accession>A0A8J5QPT2</accession>
<gene>
    <name evidence="2" type="ORF">J8A68_001022</name>
</gene>
<dbReference type="OrthoDB" id="4097133at2759"/>
<evidence type="ECO:0000256" key="1">
    <source>
        <dbReference type="SAM" id="MobiDB-lite"/>
    </source>
</evidence>